<feature type="transmembrane region" description="Helical" evidence="6">
    <location>
        <begin position="146"/>
        <end position="168"/>
    </location>
</feature>
<dbReference type="Gene3D" id="1.20.1070.10">
    <property type="entry name" value="Rhodopsin 7-helix transmembrane proteins"/>
    <property type="match status" value="1"/>
</dbReference>
<dbReference type="RefSeq" id="XP_009539318.1">
    <property type="nucleotide sequence ID" value="XM_009541023.1"/>
</dbReference>
<evidence type="ECO:0000256" key="3">
    <source>
        <dbReference type="ARBA" id="ARBA00022989"/>
    </source>
</evidence>
<feature type="compositionally biased region" description="Basic residues" evidence="5">
    <location>
        <begin position="968"/>
        <end position="979"/>
    </location>
</feature>
<dbReference type="InterPro" id="IPR036691">
    <property type="entry name" value="Endo/exonu/phosph_ase_sf"/>
</dbReference>
<evidence type="ECO:0000256" key="1">
    <source>
        <dbReference type="ARBA" id="ARBA00004141"/>
    </source>
</evidence>
<feature type="region of interest" description="Disordered" evidence="5">
    <location>
        <begin position="686"/>
        <end position="707"/>
    </location>
</feature>
<dbReference type="PANTHER" id="PTHR23112">
    <property type="entry name" value="G PROTEIN-COUPLED RECEPTOR 157-RELATED"/>
    <property type="match status" value="1"/>
</dbReference>
<dbReference type="GO" id="GO:0046856">
    <property type="term" value="P:phosphatidylinositol dephosphorylation"/>
    <property type="evidence" value="ECO:0007669"/>
    <property type="project" value="InterPro"/>
</dbReference>
<keyword evidence="4 6" id="KW-0472">Membrane</keyword>
<keyword evidence="2 6" id="KW-0812">Transmembrane</keyword>
<keyword evidence="9" id="KW-1185">Reference proteome</keyword>
<dbReference type="PRINTS" id="PR02001">
    <property type="entry name" value="GCR1CAMPR"/>
</dbReference>
<dbReference type="Proteomes" id="UP000002640">
    <property type="component" value="Unassembled WGS sequence"/>
</dbReference>
<dbReference type="GeneID" id="20662018"/>
<name>G5AGW7_PHYSP</name>
<evidence type="ECO:0000256" key="5">
    <source>
        <dbReference type="SAM" id="MobiDB-lite"/>
    </source>
</evidence>
<organism evidence="8 9">
    <name type="scientific">Phytophthora sojae (strain P6497)</name>
    <name type="common">Soybean stem and root rot agent</name>
    <name type="synonym">Phytophthora megasperma f. sp. glycines</name>
    <dbReference type="NCBI Taxonomy" id="1094619"/>
    <lineage>
        <taxon>Eukaryota</taxon>
        <taxon>Sar</taxon>
        <taxon>Stramenopiles</taxon>
        <taxon>Oomycota</taxon>
        <taxon>Peronosporomycetes</taxon>
        <taxon>Peronosporales</taxon>
        <taxon>Peronosporaceae</taxon>
        <taxon>Phytophthora</taxon>
    </lineage>
</organism>
<dbReference type="EMBL" id="JH159168">
    <property type="protein sequence ID" value="EGZ05160.1"/>
    <property type="molecule type" value="Genomic_DNA"/>
</dbReference>
<dbReference type="InParanoid" id="G5AGW7"/>
<dbReference type="OMA" id="NLEDWIP"/>
<evidence type="ECO:0000256" key="4">
    <source>
        <dbReference type="ARBA" id="ARBA00023136"/>
    </source>
</evidence>
<feature type="compositionally biased region" description="Low complexity" evidence="5">
    <location>
        <begin position="932"/>
        <end position="964"/>
    </location>
</feature>
<evidence type="ECO:0000259" key="7">
    <source>
        <dbReference type="Pfam" id="PF22669"/>
    </source>
</evidence>
<dbReference type="GO" id="GO:0007189">
    <property type="term" value="P:adenylate cyclase-activating G protein-coupled receptor signaling pathway"/>
    <property type="evidence" value="ECO:0007669"/>
    <property type="project" value="TreeGrafter"/>
</dbReference>
<evidence type="ECO:0000313" key="8">
    <source>
        <dbReference type="EMBL" id="EGZ05160.1"/>
    </source>
</evidence>
<dbReference type="STRING" id="1094619.G5AGW7"/>
<dbReference type="GO" id="GO:0016791">
    <property type="term" value="F:phosphatase activity"/>
    <property type="evidence" value="ECO:0007669"/>
    <property type="project" value="InterPro"/>
</dbReference>
<dbReference type="Pfam" id="PF05462">
    <property type="entry name" value="Dicty_CAR"/>
    <property type="match status" value="1"/>
</dbReference>
<dbReference type="Gene3D" id="3.60.10.10">
    <property type="entry name" value="Endonuclease/exonuclease/phosphatase"/>
    <property type="match status" value="2"/>
</dbReference>
<feature type="compositionally biased region" description="Low complexity" evidence="5">
    <location>
        <begin position="995"/>
        <end position="1006"/>
    </location>
</feature>
<accession>G5AGW7</accession>
<dbReference type="GO" id="GO:0005886">
    <property type="term" value="C:plasma membrane"/>
    <property type="evidence" value="ECO:0007669"/>
    <property type="project" value="TreeGrafter"/>
</dbReference>
<feature type="region of interest" description="Disordered" evidence="5">
    <location>
        <begin position="923"/>
        <end position="1020"/>
    </location>
</feature>
<reference evidence="8 9" key="1">
    <citation type="journal article" date="2006" name="Science">
        <title>Phytophthora genome sequences uncover evolutionary origins and mechanisms of pathogenesis.</title>
        <authorList>
            <person name="Tyler B.M."/>
            <person name="Tripathy S."/>
            <person name="Zhang X."/>
            <person name="Dehal P."/>
            <person name="Jiang R.H."/>
            <person name="Aerts A."/>
            <person name="Arredondo F.D."/>
            <person name="Baxter L."/>
            <person name="Bensasson D."/>
            <person name="Beynon J.L."/>
            <person name="Chapman J."/>
            <person name="Damasceno C.M."/>
            <person name="Dorrance A.E."/>
            <person name="Dou D."/>
            <person name="Dickerman A.W."/>
            <person name="Dubchak I.L."/>
            <person name="Garbelotto M."/>
            <person name="Gijzen M."/>
            <person name="Gordon S.G."/>
            <person name="Govers F."/>
            <person name="Grunwald N.J."/>
            <person name="Huang W."/>
            <person name="Ivors K.L."/>
            <person name="Jones R.W."/>
            <person name="Kamoun S."/>
            <person name="Krampis K."/>
            <person name="Lamour K.H."/>
            <person name="Lee M.K."/>
            <person name="McDonald W.H."/>
            <person name="Medina M."/>
            <person name="Meijer H.J."/>
            <person name="Nordberg E.K."/>
            <person name="Maclean D.J."/>
            <person name="Ospina-Giraldo M.D."/>
            <person name="Morris P.F."/>
            <person name="Phuntumart V."/>
            <person name="Putnam N.H."/>
            <person name="Rash S."/>
            <person name="Rose J.K."/>
            <person name="Sakihama Y."/>
            <person name="Salamov A.A."/>
            <person name="Savidor A."/>
            <person name="Scheuring C.F."/>
            <person name="Smith B.M."/>
            <person name="Sobral B.W."/>
            <person name="Terry A."/>
            <person name="Torto-Alalibo T.A."/>
            <person name="Win J."/>
            <person name="Xu Z."/>
            <person name="Zhang H."/>
            <person name="Grigoriev I.V."/>
            <person name="Rokhsar D.S."/>
            <person name="Boore J.L."/>
        </authorList>
    </citation>
    <scope>NUCLEOTIDE SEQUENCE [LARGE SCALE GENOMIC DNA]</scope>
    <source>
        <strain evidence="8 9">P6497</strain>
    </source>
</reference>
<sequence>MGTPSSSVEARHQHYQTVASATSSVLSIIGAFYIIGRYWYARRLKAKSLSLYAASAHHLDVTKELIHIIAYLDLFGATGRAFGVLPTETFDQDAGEPVTPICKIQAFIITFGDGAPIAWNFIMALNLYRWVCMGEDQQMLMKKIKWYIVSTMLFTLGIPSICLIFNKFGDAGLWCWVVVEDDKTEELWWMFGVLYFWVIAGGIALTVFLVLVKINMKKRLKTYENDDANDAYYAVVHNLTVYISGFILCWLPAVVDRAYATFSGNTSFTLDLLHATIVPLQGFINAVIYGKFHIWVVRHVREPWVSNAGSSTKNSKLSEDLLRQSVRMREQERHHMGTASIFVTTFDMNWTPCPANLHDWIPPGKDLYVFSLQHCVEVQTIEQVIRGYLLQVNYPTAYRSITSIAGTAVRGHVQDASVCQIVFVNNADDASGNAKFQAADGRIWAQRKTFNEVVGIPIRYFDASIAFVSCNLGTSLSNSSQRLYRPVDNDLLTKHAVASSLIHSFGMDADRAAVDFPNLYHHTILSGNLNYDVDMSTSTLAASIDQAYKAECLKRATDSAIEAQIKAIRKIEGKSNKKSGDFQHDSIILEEGSESWDAQRSSAAASSSASGDSIYEEVFTSCEDDLPFTVLKSPIDRPPRRPGLLTPFLDDRDPDSLAIIIHEGVNSVQEPEKAYNPSNWVSFLNDQLPAQSPDGRQASSASGNKQRAIDRLGSSGHFVPFARGHHKKVRDLLAKSDLVTENTGRKWQEVLRYDELRASIEAKEIFTGFEEPPIRFLPSFPRKIGVSATFSMVGERSCRDLFCEPDEEMLVGDSPPAYKDRILAHSLSDTKQRLKNVEYWSCEKIVTSTHKPVCSIYELEIDRFFSYNMDEAAIADLRQGNHALRDKRDVHEFKIKLVKLDANIWTYEERDGGGGGSILQNAGYRWRGHGSRNGSNQSSSRTTGRRSQSSRGAINSNSTTSSGESSRHSGRVSMSRRRPSIAQVVGRVLRKSRLRSGSSTSSRTTTPNQYSDFTVGPSGAQPLAMTNDRLSALAAGRLELVPVEPVSISTIFPLPSEDVYALQRKVYEVAHLVQNGFQSSARVDDDEESQLAYTNFRTASWREAMANGVTHSAITKAVNGGVHIAISIEAEKGHGGQGVLCLKESDLMMHAAPVLCDAEPIPFDVTLTWGGKHVGYLHGDILCSM</sequence>
<comment type="subcellular location">
    <subcellularLocation>
        <location evidence="1">Membrane</location>
        <topology evidence="1">Multi-pass membrane protein</topology>
    </subcellularLocation>
</comment>
<proteinExistence type="predicted"/>
<dbReference type="PANTHER" id="PTHR23112:SF0">
    <property type="entry name" value="TRANSMEMBRANE PROTEIN 116"/>
    <property type="match status" value="1"/>
</dbReference>
<dbReference type="AlphaFoldDB" id="G5AGW7"/>
<dbReference type="Pfam" id="PF22669">
    <property type="entry name" value="Exo_endo_phos2"/>
    <property type="match status" value="1"/>
</dbReference>
<dbReference type="SUPFAM" id="SSF81321">
    <property type="entry name" value="Family A G protein-coupled receptor-like"/>
    <property type="match status" value="1"/>
</dbReference>
<feature type="transmembrane region" description="Helical" evidence="6">
    <location>
        <begin position="20"/>
        <end position="40"/>
    </location>
</feature>
<dbReference type="SUPFAM" id="SSF56219">
    <property type="entry name" value="DNase I-like"/>
    <property type="match status" value="1"/>
</dbReference>
<evidence type="ECO:0000256" key="2">
    <source>
        <dbReference type="ARBA" id="ARBA00022692"/>
    </source>
</evidence>
<feature type="transmembrane region" description="Helical" evidence="6">
    <location>
        <begin position="188"/>
        <end position="212"/>
    </location>
</feature>
<evidence type="ECO:0000256" key="6">
    <source>
        <dbReference type="SAM" id="Phobius"/>
    </source>
</evidence>
<dbReference type="GO" id="GO:0004930">
    <property type="term" value="F:G protein-coupled receptor activity"/>
    <property type="evidence" value="ECO:0007669"/>
    <property type="project" value="TreeGrafter"/>
</dbReference>
<dbReference type="InterPro" id="IPR000300">
    <property type="entry name" value="IPPc"/>
</dbReference>
<feature type="domain" description="Inositol polyphosphate-related phosphatase" evidence="7">
    <location>
        <begin position="744"/>
        <end position="854"/>
    </location>
</feature>
<dbReference type="KEGG" id="psoj:PHYSODRAFT_534506"/>
<keyword evidence="3 6" id="KW-1133">Transmembrane helix</keyword>
<evidence type="ECO:0000313" key="9">
    <source>
        <dbReference type="Proteomes" id="UP000002640"/>
    </source>
</evidence>
<dbReference type="InterPro" id="IPR022343">
    <property type="entry name" value="GCR1-cAMP_receptor"/>
</dbReference>
<feature type="transmembrane region" description="Helical" evidence="6">
    <location>
        <begin position="232"/>
        <end position="253"/>
    </location>
</feature>
<gene>
    <name evidence="8" type="ORF">PHYSODRAFT_534506</name>
</gene>
<protein>
    <recommendedName>
        <fullName evidence="7">Inositol polyphosphate-related phosphatase domain-containing protein</fullName>
    </recommendedName>
</protein>